<dbReference type="EC" id="3.5.1.108" evidence="4 12"/>
<proteinExistence type="inferred from homology"/>
<keyword evidence="5 12" id="KW-0444">Lipid biosynthesis</keyword>
<evidence type="ECO:0000256" key="6">
    <source>
        <dbReference type="ARBA" id="ARBA00022556"/>
    </source>
</evidence>
<evidence type="ECO:0000256" key="2">
    <source>
        <dbReference type="ARBA" id="ARBA00002923"/>
    </source>
</evidence>
<name>A0AB39V796_9FUSO</name>
<dbReference type="InterPro" id="IPR015870">
    <property type="entry name" value="UDP-acyl_N-AcGlcN_deAcase_N"/>
</dbReference>
<dbReference type="PANTHER" id="PTHR33694:SF1">
    <property type="entry name" value="UDP-3-O-ACYL-N-ACETYLGLUCOSAMINE DEACETYLASE 1, MITOCHONDRIAL-RELATED"/>
    <property type="match status" value="1"/>
</dbReference>
<accession>A0AB39V796</accession>
<reference evidence="13" key="1">
    <citation type="submission" date="2024-07" db="EMBL/GenBank/DDBJ databases">
        <authorList>
            <person name="Li X.-J."/>
            <person name="Wang X."/>
        </authorList>
    </citation>
    <scope>NUCLEOTIDE SEQUENCE</scope>
    <source>
        <strain evidence="13">HSP-536</strain>
    </source>
</reference>
<comment type="cofactor">
    <cofactor evidence="1 12">
        <name>Zn(2+)</name>
        <dbReference type="ChEBI" id="CHEBI:29105"/>
    </cofactor>
</comment>
<evidence type="ECO:0000256" key="1">
    <source>
        <dbReference type="ARBA" id="ARBA00001947"/>
    </source>
</evidence>
<evidence type="ECO:0000256" key="4">
    <source>
        <dbReference type="ARBA" id="ARBA00012745"/>
    </source>
</evidence>
<dbReference type="InterPro" id="IPR020568">
    <property type="entry name" value="Ribosomal_Su5_D2-typ_SF"/>
</dbReference>
<comment type="similarity">
    <text evidence="12">Belongs to the LpxC family.</text>
</comment>
<evidence type="ECO:0000256" key="8">
    <source>
        <dbReference type="ARBA" id="ARBA00022801"/>
    </source>
</evidence>
<dbReference type="RefSeq" id="WP_369717369.1">
    <property type="nucleotide sequence ID" value="NZ_CP165647.1"/>
</dbReference>
<feature type="binding site" evidence="12">
    <location>
        <position position="82"/>
    </location>
    <ligand>
        <name>Zn(2+)</name>
        <dbReference type="ChEBI" id="CHEBI:29105"/>
    </ligand>
</feature>
<dbReference type="KEGG" id="lala:AB8B28_05615"/>
<feature type="binding site" evidence="12">
    <location>
        <position position="241"/>
    </location>
    <ligand>
        <name>Zn(2+)</name>
        <dbReference type="ChEBI" id="CHEBI:29105"/>
    </ligand>
</feature>
<keyword evidence="7 12" id="KW-0479">Metal-binding</keyword>
<evidence type="ECO:0000256" key="9">
    <source>
        <dbReference type="ARBA" id="ARBA00022833"/>
    </source>
</evidence>
<evidence type="ECO:0000256" key="7">
    <source>
        <dbReference type="ARBA" id="ARBA00022723"/>
    </source>
</evidence>
<keyword evidence="8 12" id="KW-0378">Hydrolase</keyword>
<gene>
    <name evidence="12 13" type="primary">lpxC</name>
    <name evidence="13" type="ORF">AB8B28_05615</name>
</gene>
<dbReference type="Pfam" id="PF03331">
    <property type="entry name" value="LpxC"/>
    <property type="match status" value="1"/>
</dbReference>
<dbReference type="HAMAP" id="MF_00388">
    <property type="entry name" value="LpxC"/>
    <property type="match status" value="1"/>
</dbReference>
<dbReference type="NCBIfam" id="TIGR00325">
    <property type="entry name" value="lpxC"/>
    <property type="match status" value="1"/>
</dbReference>
<feature type="binding site" evidence="12">
    <location>
        <position position="245"/>
    </location>
    <ligand>
        <name>Zn(2+)</name>
        <dbReference type="ChEBI" id="CHEBI:29105"/>
    </ligand>
</feature>
<comment type="function">
    <text evidence="2 12">Catalyzes the hydrolysis of UDP-3-O-myristoyl-N-acetylglucosamine to form UDP-3-O-myristoylglucosamine and acetate, the committed step in lipid A biosynthesis.</text>
</comment>
<dbReference type="Gene3D" id="3.30.230.20">
    <property type="entry name" value="lpxc deacetylase, domain 1"/>
    <property type="match status" value="1"/>
</dbReference>
<dbReference type="SUPFAM" id="SSF54211">
    <property type="entry name" value="Ribosomal protein S5 domain 2-like"/>
    <property type="match status" value="2"/>
</dbReference>
<evidence type="ECO:0000256" key="11">
    <source>
        <dbReference type="ARBA" id="ARBA00024535"/>
    </source>
</evidence>
<evidence type="ECO:0000256" key="5">
    <source>
        <dbReference type="ARBA" id="ARBA00022516"/>
    </source>
</evidence>
<keyword evidence="10 12" id="KW-0443">Lipid metabolism</keyword>
<evidence type="ECO:0000256" key="10">
    <source>
        <dbReference type="ARBA" id="ARBA00023098"/>
    </source>
</evidence>
<comment type="catalytic activity">
    <reaction evidence="11 12">
        <text>a UDP-3-O-[(3R)-3-hydroxyacyl]-N-acetyl-alpha-D-glucosamine + H2O = a UDP-3-O-[(3R)-3-hydroxyacyl]-alpha-D-glucosamine + acetate</text>
        <dbReference type="Rhea" id="RHEA:67816"/>
        <dbReference type="ChEBI" id="CHEBI:15377"/>
        <dbReference type="ChEBI" id="CHEBI:30089"/>
        <dbReference type="ChEBI" id="CHEBI:137740"/>
        <dbReference type="ChEBI" id="CHEBI:173225"/>
        <dbReference type="EC" id="3.5.1.108"/>
    </reaction>
</comment>
<comment type="pathway">
    <text evidence="3 12">Glycolipid biosynthesis; lipid IV(A) biosynthesis; lipid IV(A) from (3R)-3-hydroxytetradecanoyl-[acyl-carrier-protein] and UDP-N-acetyl-alpha-D-glucosamine: step 2/6.</text>
</comment>
<keyword evidence="6 12" id="KW-0441">Lipid A biosynthesis</keyword>
<evidence type="ECO:0000256" key="3">
    <source>
        <dbReference type="ARBA" id="ARBA00005002"/>
    </source>
</evidence>
<keyword evidence="9 12" id="KW-0862">Zinc</keyword>
<dbReference type="GO" id="GO:0016020">
    <property type="term" value="C:membrane"/>
    <property type="evidence" value="ECO:0007669"/>
    <property type="project" value="GOC"/>
</dbReference>
<dbReference type="InterPro" id="IPR004463">
    <property type="entry name" value="UDP-acyl_GlcNac_deAcase"/>
</dbReference>
<evidence type="ECO:0000313" key="13">
    <source>
        <dbReference type="EMBL" id="XDU63316.1"/>
    </source>
</evidence>
<evidence type="ECO:0000256" key="12">
    <source>
        <dbReference type="HAMAP-Rule" id="MF_00388"/>
    </source>
</evidence>
<dbReference type="GO" id="GO:0009245">
    <property type="term" value="P:lipid A biosynthetic process"/>
    <property type="evidence" value="ECO:0007669"/>
    <property type="project" value="UniProtKB-UniRule"/>
</dbReference>
<dbReference type="AlphaFoldDB" id="A0AB39V796"/>
<sequence length="283" mass="31985">MKRKTIKNTVEISGIGLHKGEEIKLALKSNGQESDEQGIIFKRVDVADKNNIVKVDYRNLFDLERGTNIRNEDDVKVHTIEHFLSALSVTGITDILVEISGNELPILDGSSAGFVEKLLEAEIVELESEIEPVVIKEPVIFSDEKAGKYVMALPYDNFKISYTIDFNHSFLKSQYFEIEVNLENYMENIARCRTFAFDYEIEFLKKNNLALGGSLENAVVVGADGPLNPEGLRYPDEFVRHKILDIVGDLYVLGRPLQAHIIAIKAGHYVNSRLTEMIAKKYF</sequence>
<dbReference type="Gene3D" id="3.30.1700.10">
    <property type="entry name" value="lpxc deacetylase, domain 2"/>
    <property type="match status" value="1"/>
</dbReference>
<dbReference type="EMBL" id="CP165647">
    <property type="protein sequence ID" value="XDU63316.1"/>
    <property type="molecule type" value="Genomic_DNA"/>
</dbReference>
<protein>
    <recommendedName>
        <fullName evidence="4 12">UDP-3-O-acyl-N-acetylglucosamine deacetylase</fullName>
        <shortName evidence="12">UDP-3-O-acyl-GlcNAc deacetylase</shortName>
        <ecNumber evidence="4 12">3.5.1.108</ecNumber>
    </recommendedName>
    <alternativeName>
        <fullName evidence="12">UDP-3-O-[R-3-hydroxymyristoyl]-N-acetylglucosamine deacetylase</fullName>
    </alternativeName>
</protein>
<dbReference type="PANTHER" id="PTHR33694">
    <property type="entry name" value="UDP-3-O-ACYL-N-ACETYLGLUCOSAMINE DEACETYLASE 1, MITOCHONDRIAL-RELATED"/>
    <property type="match status" value="1"/>
</dbReference>
<feature type="active site" description="Proton donor" evidence="12">
    <location>
        <position position="268"/>
    </location>
</feature>
<dbReference type="GO" id="GO:0103117">
    <property type="term" value="F:UDP-3-O-acyl-N-acetylglucosamine deacetylase activity"/>
    <property type="evidence" value="ECO:0007669"/>
    <property type="project" value="UniProtKB-UniRule"/>
</dbReference>
<dbReference type="InterPro" id="IPR011334">
    <property type="entry name" value="UDP-acyl_GlcNac_deAcase_C"/>
</dbReference>
<dbReference type="GO" id="GO:0046872">
    <property type="term" value="F:metal ion binding"/>
    <property type="evidence" value="ECO:0007669"/>
    <property type="project" value="UniProtKB-KW"/>
</dbReference>
<organism evidence="13">
    <name type="scientific">Leptotrichia alba</name>
    <dbReference type="NCBI Taxonomy" id="3239304"/>
    <lineage>
        <taxon>Bacteria</taxon>
        <taxon>Fusobacteriati</taxon>
        <taxon>Fusobacteriota</taxon>
        <taxon>Fusobacteriia</taxon>
        <taxon>Fusobacteriales</taxon>
        <taxon>Leptotrichiaceae</taxon>
        <taxon>Leptotrichia</taxon>
    </lineage>
</organism>